<comment type="caution">
    <text evidence="6">The sequence shown here is derived from an EMBL/GenBank/DDBJ whole genome shotgun (WGS) entry which is preliminary data.</text>
</comment>
<comment type="subcellular location">
    <subcellularLocation>
        <location evidence="1">Membrane</location>
        <topology evidence="1">Single-pass membrane protein</topology>
    </subcellularLocation>
</comment>
<evidence type="ECO:0000256" key="1">
    <source>
        <dbReference type="ARBA" id="ARBA00004167"/>
    </source>
</evidence>
<evidence type="ECO:0000256" key="2">
    <source>
        <dbReference type="ARBA" id="ARBA00022481"/>
    </source>
</evidence>
<dbReference type="PRINTS" id="PR00885">
    <property type="entry name" value="BCTERIALGSPH"/>
</dbReference>
<evidence type="ECO:0000256" key="4">
    <source>
        <dbReference type="ARBA" id="ARBA00022989"/>
    </source>
</evidence>
<name>A0ABU1ZTE6_9BURK</name>
<keyword evidence="3" id="KW-0812">Transmembrane</keyword>
<proteinExistence type="predicted"/>
<protein>
    <submittedName>
        <fullName evidence="6">General secretion pathway protein H</fullName>
    </submittedName>
</protein>
<dbReference type="RefSeq" id="WP_409034301.1">
    <property type="nucleotide sequence ID" value="NZ_JAVDXO010000009.1"/>
</dbReference>
<evidence type="ECO:0000256" key="5">
    <source>
        <dbReference type="ARBA" id="ARBA00023136"/>
    </source>
</evidence>
<dbReference type="NCBIfam" id="TIGR02532">
    <property type="entry name" value="IV_pilin_GFxxxE"/>
    <property type="match status" value="1"/>
</dbReference>
<keyword evidence="7" id="KW-1185">Reference proteome</keyword>
<keyword evidence="4" id="KW-1133">Transmembrane helix</keyword>
<dbReference type="SUPFAM" id="SSF54523">
    <property type="entry name" value="Pili subunits"/>
    <property type="match status" value="1"/>
</dbReference>
<dbReference type="InterPro" id="IPR002416">
    <property type="entry name" value="T2SS_protein-GspH"/>
</dbReference>
<evidence type="ECO:0000313" key="7">
    <source>
        <dbReference type="Proteomes" id="UP001268089"/>
    </source>
</evidence>
<dbReference type="InterPro" id="IPR012902">
    <property type="entry name" value="N_methyl_site"/>
</dbReference>
<evidence type="ECO:0000313" key="6">
    <source>
        <dbReference type="EMBL" id="MDR7308201.1"/>
    </source>
</evidence>
<keyword evidence="5" id="KW-0472">Membrane</keyword>
<dbReference type="Proteomes" id="UP001268089">
    <property type="component" value="Unassembled WGS sequence"/>
</dbReference>
<dbReference type="InterPro" id="IPR045584">
    <property type="entry name" value="Pilin-like"/>
</dbReference>
<gene>
    <name evidence="6" type="ORF">J2X15_003510</name>
</gene>
<dbReference type="EMBL" id="JAVDXO010000009">
    <property type="protein sequence ID" value="MDR7308201.1"/>
    <property type="molecule type" value="Genomic_DNA"/>
</dbReference>
<organism evidence="6 7">
    <name type="scientific">Rhodoferax saidenbachensis</name>
    <dbReference type="NCBI Taxonomy" id="1484693"/>
    <lineage>
        <taxon>Bacteria</taxon>
        <taxon>Pseudomonadati</taxon>
        <taxon>Pseudomonadota</taxon>
        <taxon>Betaproteobacteria</taxon>
        <taxon>Burkholderiales</taxon>
        <taxon>Comamonadaceae</taxon>
        <taxon>Rhodoferax</taxon>
    </lineage>
</organism>
<accession>A0ABU1ZTE6</accession>
<sequence>MRPRGFTLLELLLVVAIVGVAAAGVAFALRDAAHSQLDREAQRLAALLESARAQSRASGNPVRWRSTAQGFVFEGLPPVKDASALPSTWQAIGIQAQSEPVLLGPDPLIAPQAVRLWNKDQPERSLWVATDGVRPFAVRSNAP</sequence>
<dbReference type="Pfam" id="PF07963">
    <property type="entry name" value="N_methyl"/>
    <property type="match status" value="1"/>
</dbReference>
<reference evidence="6 7" key="1">
    <citation type="submission" date="2023-07" db="EMBL/GenBank/DDBJ databases">
        <title>Sorghum-associated microbial communities from plants grown in Nebraska, USA.</title>
        <authorList>
            <person name="Schachtman D."/>
        </authorList>
    </citation>
    <scope>NUCLEOTIDE SEQUENCE [LARGE SCALE GENOMIC DNA]</scope>
    <source>
        <strain evidence="6 7">BE308</strain>
    </source>
</reference>
<keyword evidence="2" id="KW-0488">Methylation</keyword>
<evidence type="ECO:0000256" key="3">
    <source>
        <dbReference type="ARBA" id="ARBA00022692"/>
    </source>
</evidence>
<dbReference type="Gene3D" id="3.30.700.10">
    <property type="entry name" value="Glycoprotein, Type 4 Pilin"/>
    <property type="match status" value="1"/>
</dbReference>
<dbReference type="PROSITE" id="PS00409">
    <property type="entry name" value="PROKAR_NTER_METHYL"/>
    <property type="match status" value="1"/>
</dbReference>